<evidence type="ECO:0008006" key="6">
    <source>
        <dbReference type="Google" id="ProtNLM"/>
    </source>
</evidence>
<name>A0A1E5J195_SHECO</name>
<dbReference type="Pfam" id="PF11949">
    <property type="entry name" value="DUF3466"/>
    <property type="match status" value="1"/>
</dbReference>
<comment type="caution">
    <text evidence="3">The sequence shown here is derived from an EMBL/GenBank/DDBJ whole genome shotgun (WGS) entry which is preliminary data.</text>
</comment>
<dbReference type="Proteomes" id="UP000773469">
    <property type="component" value="Unassembled WGS sequence"/>
</dbReference>
<keyword evidence="1" id="KW-0732">Signal</keyword>
<accession>A0A1E5J195</accession>
<dbReference type="AlphaFoldDB" id="A0A1E5J195"/>
<dbReference type="EMBL" id="MCBT01000001">
    <property type="protein sequence ID" value="OEG75858.1"/>
    <property type="molecule type" value="Genomic_DNA"/>
</dbReference>
<sequence length="617" mass="68609">MKLKFEKALSLVAVGVIGALQTAYAAPVYEIQNIEDYDLNGTIEATRNGYGMFVNQDEKMVGISKGKKKLEVNDEDGGVIDIEDGIPPEELVSYSINKPILANNFTFIADGNGADGSWLPTFESVFGTTPPKDTDEDVPETINSINAYYYGINNGGNKVGAYTAPEQKTEFTGERNSTNQDQEYWYYREFEERGFIKTAAGAELPLVPPYTVYTKDDTNVTVGGVSVAAAINDNNLVTGYATTDIASSSASRIDSCITATTYPLDVCVQIDQYPDTNGYKRILYQTRAFLWQFDGTDVTPTELPLGLTSTSDTVFTAQGLGLNSQGTVAGRSHVYRNNDKDKLAFDAAYWTKADDGSYQYNWVKMSNDQLSSIAYDINDNGILVGSYRQYLEGYPRDKFFYLDTNAENPEYVTPNDFYETISDLGSRPRDINNKNQVVGYIETTHEKEKPRVKSGFLFDKTTDEFNDLNDLLVCESKGYEQDSSGNWMRHRVKVTDGTGEELTYSSEIRIVEANSINEEGTIVGTAFIRKPSYQFDTDGKLIIGENGLPLFELNANGEPVTSYIPRMVVLKPSTSGAACTVKDDDNSGNEDYVRKGAASFAWLFALPLIWFRRRFSR</sequence>
<evidence type="ECO:0000256" key="1">
    <source>
        <dbReference type="SAM" id="SignalP"/>
    </source>
</evidence>
<reference evidence="2 5" key="2">
    <citation type="submission" date="2021-05" db="EMBL/GenBank/DDBJ databases">
        <title>Molecular characterization for Shewanella algae harboring chromosomal blaOXA-55-like strains isolated from clinical and environment sample.</title>
        <authorList>
            <person name="Ohama Y."/>
            <person name="Aoki K."/>
            <person name="Harada S."/>
            <person name="Moriya K."/>
            <person name="Ishii Y."/>
            <person name="Tateda K."/>
        </authorList>
    </citation>
    <scope>NUCLEOTIDE SEQUENCE [LARGE SCALE GENOMIC DNA]</scope>
    <source>
        <strain evidence="2 5">MBTL60-118</strain>
    </source>
</reference>
<dbReference type="Proteomes" id="UP000095230">
    <property type="component" value="Unassembled WGS sequence"/>
</dbReference>
<evidence type="ECO:0000313" key="3">
    <source>
        <dbReference type="EMBL" id="OEG75858.1"/>
    </source>
</evidence>
<organism evidence="3 4">
    <name type="scientific">Shewanella colwelliana</name>
    <name type="common">Alteromonas colwelliana</name>
    <dbReference type="NCBI Taxonomy" id="23"/>
    <lineage>
        <taxon>Bacteria</taxon>
        <taxon>Pseudomonadati</taxon>
        <taxon>Pseudomonadota</taxon>
        <taxon>Gammaproteobacteria</taxon>
        <taxon>Alteromonadales</taxon>
        <taxon>Shewanellaceae</taxon>
        <taxon>Shewanella</taxon>
    </lineage>
</organism>
<dbReference type="InterPro" id="IPR022562">
    <property type="entry name" value="DUF3466"/>
</dbReference>
<evidence type="ECO:0000313" key="4">
    <source>
        <dbReference type="Proteomes" id="UP000095230"/>
    </source>
</evidence>
<evidence type="ECO:0000313" key="2">
    <source>
        <dbReference type="EMBL" id="GIU42041.1"/>
    </source>
</evidence>
<feature type="signal peptide" evidence="1">
    <location>
        <begin position="1"/>
        <end position="25"/>
    </location>
</feature>
<gene>
    <name evidence="3" type="ORF">BEL05_16705</name>
    <name evidence="2" type="ORF">TUM3794_24420</name>
</gene>
<keyword evidence="5" id="KW-1185">Reference proteome</keyword>
<feature type="chain" id="PRO_5009179405" description="DUF3466 domain-containing protein" evidence="1">
    <location>
        <begin position="26"/>
        <end position="617"/>
    </location>
</feature>
<protein>
    <recommendedName>
        <fullName evidence="6">DUF3466 domain-containing protein</fullName>
    </recommendedName>
</protein>
<dbReference type="RefSeq" id="WP_069669989.1">
    <property type="nucleotide sequence ID" value="NZ_BPEU01000017.1"/>
</dbReference>
<evidence type="ECO:0000313" key="5">
    <source>
        <dbReference type="Proteomes" id="UP000773469"/>
    </source>
</evidence>
<reference evidence="3 4" key="1">
    <citation type="submission" date="2016-07" db="EMBL/GenBank/DDBJ databases">
        <title>Whole-genome of two Shewanella species isolated from a digestive organ of sea cucumber Apostichopus japonicus Selenka 1867.</title>
        <authorList>
            <person name="Hong H.-H."/>
            <person name="Choi H."/>
            <person name="Cheon S."/>
            <person name="Oh J.-S."/>
            <person name="Lee H.-G."/>
            <person name="Park C."/>
        </authorList>
    </citation>
    <scope>NUCLEOTIDE SEQUENCE [LARGE SCALE GENOMIC DNA]</scope>
    <source>
        <strain evidence="3 4">CSB03KR</strain>
    </source>
</reference>
<dbReference type="EMBL" id="BPEU01000017">
    <property type="protein sequence ID" value="GIU42041.1"/>
    <property type="molecule type" value="Genomic_DNA"/>
</dbReference>
<dbReference type="STRING" id="23.BEL05_16705"/>
<proteinExistence type="predicted"/>
<dbReference type="OrthoDB" id="6271264at2"/>